<dbReference type="EMBL" id="DS547139">
    <property type="protein sequence ID" value="EDR01390.1"/>
    <property type="molecule type" value="Genomic_DNA"/>
</dbReference>
<dbReference type="SUPFAM" id="SSF50630">
    <property type="entry name" value="Acid proteases"/>
    <property type="match status" value="1"/>
</dbReference>
<protein>
    <submittedName>
        <fullName evidence="7">Predicted protein</fullName>
    </submittedName>
</protein>
<dbReference type="GO" id="GO:0006508">
    <property type="term" value="P:proteolysis"/>
    <property type="evidence" value="ECO:0007669"/>
    <property type="project" value="UniProtKB-KW"/>
</dbReference>
<dbReference type="Proteomes" id="UP000001194">
    <property type="component" value="Unassembled WGS sequence"/>
</dbReference>
<comment type="similarity">
    <text evidence="1 4">Belongs to the peptidase A1 family.</text>
</comment>
<dbReference type="AlphaFoldDB" id="B0DVI0"/>
<keyword evidence="2 4" id="KW-0064">Aspartyl protease</keyword>
<feature type="chain" id="PRO_5002747374" evidence="5">
    <location>
        <begin position="20"/>
        <end position="409"/>
    </location>
</feature>
<reference evidence="7 8" key="1">
    <citation type="journal article" date="2008" name="Nature">
        <title>The genome of Laccaria bicolor provides insights into mycorrhizal symbiosis.</title>
        <authorList>
            <person name="Martin F."/>
            <person name="Aerts A."/>
            <person name="Ahren D."/>
            <person name="Brun A."/>
            <person name="Danchin E.G.J."/>
            <person name="Duchaussoy F."/>
            <person name="Gibon J."/>
            <person name="Kohler A."/>
            <person name="Lindquist E."/>
            <person name="Pereda V."/>
            <person name="Salamov A."/>
            <person name="Shapiro H.J."/>
            <person name="Wuyts J."/>
            <person name="Blaudez D."/>
            <person name="Buee M."/>
            <person name="Brokstein P."/>
            <person name="Canbaeck B."/>
            <person name="Cohen D."/>
            <person name="Courty P.E."/>
            <person name="Coutinho P.M."/>
            <person name="Delaruelle C."/>
            <person name="Detter J.C."/>
            <person name="Deveau A."/>
            <person name="DiFazio S."/>
            <person name="Duplessis S."/>
            <person name="Fraissinet-Tachet L."/>
            <person name="Lucic E."/>
            <person name="Frey-Klett P."/>
            <person name="Fourrey C."/>
            <person name="Feussner I."/>
            <person name="Gay G."/>
            <person name="Grimwood J."/>
            <person name="Hoegger P.J."/>
            <person name="Jain P."/>
            <person name="Kilaru S."/>
            <person name="Labbe J."/>
            <person name="Lin Y.C."/>
            <person name="Legue V."/>
            <person name="Le Tacon F."/>
            <person name="Marmeisse R."/>
            <person name="Melayah D."/>
            <person name="Montanini B."/>
            <person name="Muratet M."/>
            <person name="Nehls U."/>
            <person name="Niculita-Hirzel H."/>
            <person name="Oudot-Le Secq M.P."/>
            <person name="Peter M."/>
            <person name="Quesneville H."/>
            <person name="Rajashekar B."/>
            <person name="Reich M."/>
            <person name="Rouhier N."/>
            <person name="Schmutz J."/>
            <person name="Yin T."/>
            <person name="Chalot M."/>
            <person name="Henrissat B."/>
            <person name="Kuees U."/>
            <person name="Lucas S."/>
            <person name="Van de Peer Y."/>
            <person name="Podila G.K."/>
            <person name="Polle A."/>
            <person name="Pukkila P.J."/>
            <person name="Richardson P.M."/>
            <person name="Rouze P."/>
            <person name="Sanders I.R."/>
            <person name="Stajich J.E."/>
            <person name="Tunlid A."/>
            <person name="Tuskan G."/>
            <person name="Grigoriev I.V."/>
        </authorList>
    </citation>
    <scope>NUCLEOTIDE SEQUENCE [LARGE SCALE GENOMIC DNA]</scope>
    <source>
        <strain evidence="8">S238N-H82 / ATCC MYA-4686</strain>
    </source>
</reference>
<proteinExistence type="inferred from homology"/>
<feature type="domain" description="Peptidase A1" evidence="6">
    <location>
        <begin position="82"/>
        <end position="399"/>
    </location>
</feature>
<feature type="signal peptide" evidence="5">
    <location>
        <begin position="1"/>
        <end position="19"/>
    </location>
</feature>
<evidence type="ECO:0000313" key="8">
    <source>
        <dbReference type="Proteomes" id="UP000001194"/>
    </source>
</evidence>
<dbReference type="RefSeq" id="XP_001887935.1">
    <property type="nucleotide sequence ID" value="XM_001887900.1"/>
</dbReference>
<dbReference type="InParanoid" id="B0DVI0"/>
<evidence type="ECO:0000256" key="4">
    <source>
        <dbReference type="RuleBase" id="RU000454"/>
    </source>
</evidence>
<dbReference type="PRINTS" id="PR00792">
    <property type="entry name" value="PEPSIN"/>
</dbReference>
<evidence type="ECO:0000259" key="6">
    <source>
        <dbReference type="PROSITE" id="PS51767"/>
    </source>
</evidence>
<feature type="active site" evidence="3">
    <location>
        <position position="281"/>
    </location>
</feature>
<name>B0DVI0_LACBS</name>
<dbReference type="PROSITE" id="PS51767">
    <property type="entry name" value="PEPTIDASE_A1"/>
    <property type="match status" value="1"/>
</dbReference>
<dbReference type="HOGENOM" id="CLU_038846_0_0_1"/>
<keyword evidence="8" id="KW-1185">Reference proteome</keyword>
<dbReference type="GO" id="GO:0004190">
    <property type="term" value="F:aspartic-type endopeptidase activity"/>
    <property type="evidence" value="ECO:0007669"/>
    <property type="project" value="UniProtKB-KW"/>
</dbReference>
<keyword evidence="5" id="KW-0732">Signal</keyword>
<dbReference type="PROSITE" id="PS00141">
    <property type="entry name" value="ASP_PROTEASE"/>
    <property type="match status" value="2"/>
</dbReference>
<dbReference type="OrthoDB" id="660550at2759"/>
<gene>
    <name evidence="7" type="ORF">LACBIDRAFT_254624</name>
</gene>
<dbReference type="CDD" id="cd05471">
    <property type="entry name" value="pepsin_like"/>
    <property type="match status" value="1"/>
</dbReference>
<dbReference type="PANTHER" id="PTHR47966:SF51">
    <property type="entry name" value="BETA-SITE APP-CLEAVING ENZYME, ISOFORM A-RELATED"/>
    <property type="match status" value="1"/>
</dbReference>
<evidence type="ECO:0000256" key="1">
    <source>
        <dbReference type="ARBA" id="ARBA00007447"/>
    </source>
</evidence>
<dbReference type="GeneID" id="6083617"/>
<keyword evidence="4" id="KW-0645">Protease</keyword>
<dbReference type="InterPro" id="IPR034164">
    <property type="entry name" value="Pepsin-like_dom"/>
</dbReference>
<organism evidence="8">
    <name type="scientific">Laccaria bicolor (strain S238N-H82 / ATCC MYA-4686)</name>
    <name type="common">Bicoloured deceiver</name>
    <name type="synonym">Laccaria laccata var. bicolor</name>
    <dbReference type="NCBI Taxonomy" id="486041"/>
    <lineage>
        <taxon>Eukaryota</taxon>
        <taxon>Fungi</taxon>
        <taxon>Dikarya</taxon>
        <taxon>Basidiomycota</taxon>
        <taxon>Agaricomycotina</taxon>
        <taxon>Agaricomycetes</taxon>
        <taxon>Agaricomycetidae</taxon>
        <taxon>Agaricales</taxon>
        <taxon>Agaricineae</taxon>
        <taxon>Hydnangiaceae</taxon>
        <taxon>Laccaria</taxon>
    </lineage>
</organism>
<dbReference type="Pfam" id="PF00026">
    <property type="entry name" value="Asp"/>
    <property type="match status" value="1"/>
</dbReference>
<dbReference type="MEROPS" id="A01.019"/>
<sequence length="409" mass="43207">MTLLSLLSSLLLLALGVVANPVVINRSLVTLPLAKKYNFTSINNLLKHDQARARALKSRAFGKGGVPDTGINEPITNQVVTYIASVGVGNPPTNYSLVVDTGSSNTWIGSGNKKYVKTNSSVQTGDSVSVSYGKGFFSGTEFYDTVTLTPQLIIPRQSIGVASQSKAFDTVNGILGIGPKDLTVGTLSPDKNTVVPTVTDNLYNLRTIPANQIGIFFQPFTPTSSGNGEIAWGGADSSKYTGQINFTPITNTHPASAYWGINQSIHYGPTTILRLTAGIVDTGTTLILLATDAFNGYKSATGAVPDTTTGLLSITPAQFAKLQDLVFTTNSGSYALTPNAQLWPRSLNTQIGGTAGSIYLIVGNLGTPSGQGLDFINGYAFLERFYSVYDTTNQQVGLATTSYTNAITN</sequence>
<dbReference type="InterPro" id="IPR033121">
    <property type="entry name" value="PEPTIDASE_A1"/>
</dbReference>
<accession>B0DVI0</accession>
<dbReference type="Gene3D" id="2.40.70.10">
    <property type="entry name" value="Acid Proteases"/>
    <property type="match status" value="2"/>
</dbReference>
<evidence type="ECO:0000256" key="3">
    <source>
        <dbReference type="PIRSR" id="PIRSR601461-1"/>
    </source>
</evidence>
<evidence type="ECO:0000256" key="5">
    <source>
        <dbReference type="SAM" id="SignalP"/>
    </source>
</evidence>
<dbReference type="KEGG" id="lbc:LACBIDRAFT_254624"/>
<dbReference type="InterPro" id="IPR001461">
    <property type="entry name" value="Aspartic_peptidase_A1"/>
</dbReference>
<feature type="active site" evidence="3">
    <location>
        <position position="100"/>
    </location>
</feature>
<evidence type="ECO:0000313" key="7">
    <source>
        <dbReference type="EMBL" id="EDR01390.1"/>
    </source>
</evidence>
<dbReference type="InterPro" id="IPR001969">
    <property type="entry name" value="Aspartic_peptidase_AS"/>
</dbReference>
<dbReference type="PANTHER" id="PTHR47966">
    <property type="entry name" value="BETA-SITE APP-CLEAVING ENZYME, ISOFORM A-RELATED"/>
    <property type="match status" value="1"/>
</dbReference>
<evidence type="ECO:0000256" key="2">
    <source>
        <dbReference type="ARBA" id="ARBA00022750"/>
    </source>
</evidence>
<keyword evidence="4" id="KW-0378">Hydrolase</keyword>
<dbReference type="InterPro" id="IPR021109">
    <property type="entry name" value="Peptidase_aspartic_dom_sf"/>
</dbReference>